<evidence type="ECO:0000256" key="6">
    <source>
        <dbReference type="SAM" id="MobiDB-lite"/>
    </source>
</evidence>
<feature type="region of interest" description="Disordered" evidence="6">
    <location>
        <begin position="1"/>
        <end position="73"/>
    </location>
</feature>
<evidence type="ECO:0000256" key="1">
    <source>
        <dbReference type="ARBA" id="ARBA00004123"/>
    </source>
</evidence>
<accession>A0ABR2E124</accession>
<evidence type="ECO:0000256" key="5">
    <source>
        <dbReference type="ARBA" id="ARBA00023242"/>
    </source>
</evidence>
<dbReference type="Proteomes" id="UP001472677">
    <property type="component" value="Unassembled WGS sequence"/>
</dbReference>
<dbReference type="SUPFAM" id="SSF54171">
    <property type="entry name" value="DNA-binding domain"/>
    <property type="match status" value="1"/>
</dbReference>
<dbReference type="InterPro" id="IPR016177">
    <property type="entry name" value="DNA-bd_dom_sf"/>
</dbReference>
<evidence type="ECO:0000313" key="9">
    <source>
        <dbReference type="Proteomes" id="UP001472677"/>
    </source>
</evidence>
<name>A0ABR2E124_9ROSI</name>
<comment type="subcellular location">
    <subcellularLocation>
        <location evidence="1">Nucleus</location>
    </subcellularLocation>
</comment>
<gene>
    <name evidence="8" type="ORF">V6N12_039573</name>
</gene>
<reference evidence="8 9" key="1">
    <citation type="journal article" date="2024" name="G3 (Bethesda)">
        <title>Genome assembly of Hibiscus sabdariffa L. provides insights into metabolisms of medicinal natural products.</title>
        <authorList>
            <person name="Kim T."/>
        </authorList>
    </citation>
    <scope>NUCLEOTIDE SEQUENCE [LARGE SCALE GENOMIC DNA]</scope>
    <source>
        <strain evidence="8">TK-2024</strain>
        <tissue evidence="8">Old leaves</tissue>
    </source>
</reference>
<feature type="region of interest" description="Disordered" evidence="6">
    <location>
        <begin position="124"/>
        <end position="153"/>
    </location>
</feature>
<proteinExistence type="predicted"/>
<protein>
    <recommendedName>
        <fullName evidence="7">MBD domain-containing protein</fullName>
    </recommendedName>
</protein>
<keyword evidence="3" id="KW-0238">DNA-binding</keyword>
<dbReference type="PANTHER" id="PTHR12396:SF46">
    <property type="entry name" value="METHYL-CPG-BINDING DOMAIN-CONTAINING PROTEIN 6"/>
    <property type="match status" value="1"/>
</dbReference>
<dbReference type="PROSITE" id="PS50982">
    <property type="entry name" value="MBD"/>
    <property type="match status" value="1"/>
</dbReference>
<keyword evidence="5" id="KW-0539">Nucleus</keyword>
<evidence type="ECO:0000259" key="7">
    <source>
        <dbReference type="PROSITE" id="PS50982"/>
    </source>
</evidence>
<feature type="compositionally biased region" description="Polar residues" evidence="6">
    <location>
        <begin position="1"/>
        <end position="11"/>
    </location>
</feature>
<feature type="compositionally biased region" description="Polar residues" evidence="6">
    <location>
        <begin position="27"/>
        <end position="51"/>
    </location>
</feature>
<keyword evidence="2" id="KW-0805">Transcription regulation</keyword>
<dbReference type="InterPro" id="IPR001739">
    <property type="entry name" value="Methyl_CpG_DNA-bd"/>
</dbReference>
<dbReference type="PANTHER" id="PTHR12396">
    <property type="entry name" value="METHYL-CPG BINDING PROTEIN, MBD"/>
    <property type="match status" value="1"/>
</dbReference>
<keyword evidence="4" id="KW-0804">Transcription</keyword>
<evidence type="ECO:0000256" key="3">
    <source>
        <dbReference type="ARBA" id="ARBA00023125"/>
    </source>
</evidence>
<dbReference type="EMBL" id="JBBPBM010000020">
    <property type="protein sequence ID" value="KAK8550890.1"/>
    <property type="molecule type" value="Genomic_DNA"/>
</dbReference>
<feature type="domain" description="MBD" evidence="7">
    <location>
        <begin position="65"/>
        <end position="139"/>
    </location>
</feature>
<dbReference type="Gene3D" id="3.30.890.10">
    <property type="entry name" value="Methyl-cpg-binding Protein 2, Chain A"/>
    <property type="match status" value="1"/>
</dbReference>
<evidence type="ECO:0000256" key="4">
    <source>
        <dbReference type="ARBA" id="ARBA00023163"/>
    </source>
</evidence>
<comment type="caution">
    <text evidence="8">The sequence shown here is derived from an EMBL/GenBank/DDBJ whole genome shotgun (WGS) entry which is preliminary data.</text>
</comment>
<evidence type="ECO:0000313" key="8">
    <source>
        <dbReference type="EMBL" id="KAK8550890.1"/>
    </source>
</evidence>
<dbReference type="Pfam" id="PF01429">
    <property type="entry name" value="MBD"/>
    <property type="match status" value="1"/>
</dbReference>
<organism evidence="8 9">
    <name type="scientific">Hibiscus sabdariffa</name>
    <name type="common">roselle</name>
    <dbReference type="NCBI Taxonomy" id="183260"/>
    <lineage>
        <taxon>Eukaryota</taxon>
        <taxon>Viridiplantae</taxon>
        <taxon>Streptophyta</taxon>
        <taxon>Embryophyta</taxon>
        <taxon>Tracheophyta</taxon>
        <taxon>Spermatophyta</taxon>
        <taxon>Magnoliopsida</taxon>
        <taxon>eudicotyledons</taxon>
        <taxon>Gunneridae</taxon>
        <taxon>Pentapetalae</taxon>
        <taxon>rosids</taxon>
        <taxon>malvids</taxon>
        <taxon>Malvales</taxon>
        <taxon>Malvaceae</taxon>
        <taxon>Malvoideae</taxon>
        <taxon>Hibiscus</taxon>
    </lineage>
</organism>
<sequence>MSNPVQPSATHLPSDPLLKHGAFIEANGQTQSAESSETPNGSTPTGAQSETPAHGPDISAESKGKRRMVPSETWLPAGWLIEDRVRSSGATAGLVDKYYVDPSSGRKFRSKKEVLYYLETGMPPPKKKKGTETFGSEDVGTGNSGSNKQKKLDKKPKPLKFDFINEPQKVDWLLANASEDFWTPFFGDDRVAEPTRHNWVAAFEFLTANKNGQAMY</sequence>
<keyword evidence="9" id="KW-1185">Reference proteome</keyword>
<evidence type="ECO:0000256" key="2">
    <source>
        <dbReference type="ARBA" id="ARBA00023015"/>
    </source>
</evidence>